<dbReference type="PANTHER" id="PTHR11941:SF75">
    <property type="entry name" value="ENOYL-COA HYDRATASE_ISOMERASE FAMILY PROTEIN"/>
    <property type="match status" value="1"/>
</dbReference>
<dbReference type="GO" id="GO:0005777">
    <property type="term" value="C:peroxisome"/>
    <property type="evidence" value="ECO:0007669"/>
    <property type="project" value="TreeGrafter"/>
</dbReference>
<dbReference type="SUPFAM" id="SSF52096">
    <property type="entry name" value="ClpP/crotonase"/>
    <property type="match status" value="1"/>
</dbReference>
<dbReference type="GO" id="GO:0004165">
    <property type="term" value="F:delta(3)-delta(2)-enoyl-CoA isomerase activity"/>
    <property type="evidence" value="ECO:0007669"/>
    <property type="project" value="TreeGrafter"/>
</dbReference>
<dbReference type="Pfam" id="PF00378">
    <property type="entry name" value="ECH_1"/>
    <property type="match status" value="1"/>
</dbReference>
<accession>A0A167FGL0</accession>
<keyword evidence="2" id="KW-1185">Reference proteome</keyword>
<name>A0A167FGL0_9ASCO</name>
<dbReference type="InterPro" id="IPR001753">
    <property type="entry name" value="Enoyl-CoA_hydra/iso"/>
</dbReference>
<dbReference type="RefSeq" id="XP_018737750.1">
    <property type="nucleotide sequence ID" value="XM_018879874.1"/>
</dbReference>
<dbReference type="InterPro" id="IPR029045">
    <property type="entry name" value="ClpP/crotonase-like_dom_sf"/>
</dbReference>
<dbReference type="CDD" id="cd06558">
    <property type="entry name" value="crotonase-like"/>
    <property type="match status" value="1"/>
</dbReference>
<organism evidence="1 2">
    <name type="scientific">Sugiyamaella lignohabitans</name>
    <dbReference type="NCBI Taxonomy" id="796027"/>
    <lineage>
        <taxon>Eukaryota</taxon>
        <taxon>Fungi</taxon>
        <taxon>Dikarya</taxon>
        <taxon>Ascomycota</taxon>
        <taxon>Saccharomycotina</taxon>
        <taxon>Dipodascomycetes</taxon>
        <taxon>Dipodascales</taxon>
        <taxon>Trichomonascaceae</taxon>
        <taxon>Sugiyamaella</taxon>
    </lineage>
</organism>
<sequence>MSPNLPITFPLGSEEKLLRVSTTEGYNLVEYTSAPDNRYTPEFIDAYLEALAFIRIHLEPKVLITTSVFPKFFSNGLDFERAIVTEGFMPDRYYRLMRAVMEFPQPTIAVVNGHAFAAGFMIAACHDFRIMNPNKGYLCMNEVEFGAPILPPMMSIYRVKFGTAITQKITLQAHRFTAKEALANKLIDGLGGMEEGIALAEKLSKFANAVSYAAIRKELLKEVITDTLSFEQDTERLTQRQELEDDYYEKKGAEIEKKLAKL</sequence>
<dbReference type="GeneID" id="30034860"/>
<dbReference type="KEGG" id="slb:AWJ20_2899"/>
<evidence type="ECO:0000313" key="1">
    <source>
        <dbReference type="EMBL" id="ANB15273.1"/>
    </source>
</evidence>
<dbReference type="Proteomes" id="UP000189580">
    <property type="component" value="Chromosome b"/>
</dbReference>
<protein>
    <submittedName>
        <fullName evidence="1">Uncharacterized protein</fullName>
    </submittedName>
</protein>
<proteinExistence type="predicted"/>
<evidence type="ECO:0000313" key="2">
    <source>
        <dbReference type="Proteomes" id="UP000189580"/>
    </source>
</evidence>
<dbReference type="EMBL" id="CP014503">
    <property type="protein sequence ID" value="ANB15273.1"/>
    <property type="molecule type" value="Genomic_DNA"/>
</dbReference>
<dbReference type="GO" id="GO:0006635">
    <property type="term" value="P:fatty acid beta-oxidation"/>
    <property type="evidence" value="ECO:0007669"/>
    <property type="project" value="TreeGrafter"/>
</dbReference>
<reference evidence="1 2" key="1">
    <citation type="submission" date="2016-02" db="EMBL/GenBank/DDBJ databases">
        <title>Complete genome sequence and transcriptome regulation of the pentose utilising yeast Sugiyamaella lignohabitans.</title>
        <authorList>
            <person name="Bellasio M."/>
            <person name="Peymann A."/>
            <person name="Valli M."/>
            <person name="Sipitzky M."/>
            <person name="Graf A."/>
            <person name="Sauer M."/>
            <person name="Marx H."/>
            <person name="Mattanovich D."/>
        </authorList>
    </citation>
    <scope>NUCLEOTIDE SEQUENCE [LARGE SCALE GENOMIC DNA]</scope>
    <source>
        <strain evidence="1 2">CBS 10342</strain>
    </source>
</reference>
<gene>
    <name evidence="1" type="ORF">AWJ20_2899</name>
</gene>
<dbReference type="AlphaFoldDB" id="A0A167FGL0"/>
<dbReference type="OrthoDB" id="1696280at2759"/>
<dbReference type="PANTHER" id="PTHR11941">
    <property type="entry name" value="ENOYL-COA HYDRATASE-RELATED"/>
    <property type="match status" value="1"/>
</dbReference>
<dbReference type="Gene3D" id="3.90.226.10">
    <property type="entry name" value="2-enoyl-CoA Hydratase, Chain A, domain 1"/>
    <property type="match status" value="1"/>
</dbReference>